<evidence type="ECO:0000259" key="5">
    <source>
        <dbReference type="PROSITE" id="PS51755"/>
    </source>
</evidence>
<dbReference type="RefSeq" id="WP_076086139.1">
    <property type="nucleotide sequence ID" value="NZ_CP019070.1"/>
</dbReference>
<evidence type="ECO:0000313" key="6">
    <source>
        <dbReference type="EMBL" id="APW65573.1"/>
    </source>
</evidence>
<evidence type="ECO:0000256" key="1">
    <source>
        <dbReference type="ARBA" id="ARBA00023125"/>
    </source>
</evidence>
<dbReference type="EMBL" id="CP019070">
    <property type="protein sequence ID" value="APW65573.1"/>
    <property type="molecule type" value="Genomic_DNA"/>
</dbReference>
<dbReference type="Pfam" id="PF00072">
    <property type="entry name" value="Response_reg"/>
    <property type="match status" value="1"/>
</dbReference>
<dbReference type="PANTHER" id="PTHR43228:SF1">
    <property type="entry name" value="TWO-COMPONENT RESPONSE REGULATOR ARR22"/>
    <property type="match status" value="1"/>
</dbReference>
<dbReference type="InterPro" id="IPR052048">
    <property type="entry name" value="ST_Response_Regulator"/>
</dbReference>
<dbReference type="GO" id="GO:0006355">
    <property type="term" value="P:regulation of DNA-templated transcription"/>
    <property type="evidence" value="ECO:0007669"/>
    <property type="project" value="InterPro"/>
</dbReference>
<dbReference type="InterPro" id="IPR011006">
    <property type="entry name" value="CheY-like_superfamily"/>
</dbReference>
<dbReference type="SUPFAM" id="SSF52172">
    <property type="entry name" value="CheY-like"/>
    <property type="match status" value="1"/>
</dbReference>
<dbReference type="Proteomes" id="UP000186074">
    <property type="component" value="Chromosome"/>
</dbReference>
<evidence type="ECO:0000256" key="3">
    <source>
        <dbReference type="PROSITE-ProRule" id="PRU01091"/>
    </source>
</evidence>
<dbReference type="PANTHER" id="PTHR43228">
    <property type="entry name" value="TWO-COMPONENT RESPONSE REGULATOR"/>
    <property type="match status" value="1"/>
</dbReference>
<dbReference type="AlphaFoldDB" id="A0A1P8KLY0"/>
<organism evidence="6 7">
    <name type="scientific">Poseidonibacter parvus</name>
    <dbReference type="NCBI Taxonomy" id="1850254"/>
    <lineage>
        <taxon>Bacteria</taxon>
        <taxon>Pseudomonadati</taxon>
        <taxon>Campylobacterota</taxon>
        <taxon>Epsilonproteobacteria</taxon>
        <taxon>Campylobacterales</taxon>
        <taxon>Arcobacteraceae</taxon>
        <taxon>Poseidonibacter</taxon>
    </lineage>
</organism>
<dbReference type="KEGG" id="alp:LPB137_06790"/>
<dbReference type="GO" id="GO:0000160">
    <property type="term" value="P:phosphorelay signal transduction system"/>
    <property type="evidence" value="ECO:0007669"/>
    <property type="project" value="InterPro"/>
</dbReference>
<sequence length="236" mass="27528">MSKITKVLLVEDEEDAREILGFYLDTIFDEVQIACDGQEGLDKFLQKKEKEEYFDVIVTDIQMPRKDGMTMIEEIASIEENQKFIIVSAHKDEEFLFRSINLNVMGYFVKPLVVENIMQLLKKVKKSILEKAETIQNKEVEIKQVKINDTFNYDKDKRLLYEADTMVNLSKKETLLLDAMIKRKNEINTIETLKMEVWNNTNISDATLRTAIKRLKDKIAKDDFIVSKKGLGYIIE</sequence>
<dbReference type="SUPFAM" id="SSF46894">
    <property type="entry name" value="C-terminal effector domain of the bipartite response regulators"/>
    <property type="match status" value="1"/>
</dbReference>
<protein>
    <submittedName>
        <fullName evidence="6">Transcriptional regulator</fullName>
    </submittedName>
</protein>
<dbReference type="InterPro" id="IPR016032">
    <property type="entry name" value="Sig_transdc_resp-reg_C-effctor"/>
</dbReference>
<accession>A0A1P8KLY0</accession>
<dbReference type="OrthoDB" id="9808843at2"/>
<proteinExistence type="predicted"/>
<gene>
    <name evidence="6" type="ORF">LPB137_06790</name>
</gene>
<dbReference type="PROSITE" id="PS50110">
    <property type="entry name" value="RESPONSE_REGULATORY"/>
    <property type="match status" value="1"/>
</dbReference>
<dbReference type="SMART" id="SM00862">
    <property type="entry name" value="Trans_reg_C"/>
    <property type="match status" value="1"/>
</dbReference>
<feature type="domain" description="OmpR/PhoB-type" evidence="5">
    <location>
        <begin position="142"/>
        <end position="236"/>
    </location>
</feature>
<name>A0A1P8KLY0_9BACT</name>
<dbReference type="InterPro" id="IPR036388">
    <property type="entry name" value="WH-like_DNA-bd_sf"/>
</dbReference>
<dbReference type="Gene3D" id="1.10.10.10">
    <property type="entry name" value="Winged helix-like DNA-binding domain superfamily/Winged helix DNA-binding domain"/>
    <property type="match status" value="1"/>
</dbReference>
<feature type="domain" description="Response regulatory" evidence="4">
    <location>
        <begin position="6"/>
        <end position="125"/>
    </location>
</feature>
<evidence type="ECO:0000256" key="2">
    <source>
        <dbReference type="PROSITE-ProRule" id="PRU00169"/>
    </source>
</evidence>
<dbReference type="InterPro" id="IPR001789">
    <property type="entry name" value="Sig_transdc_resp-reg_receiver"/>
</dbReference>
<dbReference type="Pfam" id="PF00486">
    <property type="entry name" value="Trans_reg_C"/>
    <property type="match status" value="1"/>
</dbReference>
<keyword evidence="1 3" id="KW-0238">DNA-binding</keyword>
<evidence type="ECO:0000313" key="7">
    <source>
        <dbReference type="Proteomes" id="UP000186074"/>
    </source>
</evidence>
<dbReference type="InterPro" id="IPR001867">
    <property type="entry name" value="OmpR/PhoB-type_DNA-bd"/>
</dbReference>
<keyword evidence="7" id="KW-1185">Reference proteome</keyword>
<feature type="modified residue" description="4-aspartylphosphate" evidence="2">
    <location>
        <position position="60"/>
    </location>
</feature>
<keyword evidence="2" id="KW-0597">Phosphoprotein</keyword>
<dbReference type="Gene3D" id="3.40.50.2300">
    <property type="match status" value="1"/>
</dbReference>
<dbReference type="GO" id="GO:0003677">
    <property type="term" value="F:DNA binding"/>
    <property type="evidence" value="ECO:0007669"/>
    <property type="project" value="UniProtKB-UniRule"/>
</dbReference>
<dbReference type="PROSITE" id="PS51755">
    <property type="entry name" value="OMPR_PHOB"/>
    <property type="match status" value="1"/>
</dbReference>
<feature type="DNA-binding region" description="OmpR/PhoB-type" evidence="3">
    <location>
        <begin position="142"/>
        <end position="236"/>
    </location>
</feature>
<dbReference type="SMART" id="SM00448">
    <property type="entry name" value="REC"/>
    <property type="match status" value="1"/>
</dbReference>
<dbReference type="STRING" id="1850254.LPB137_06790"/>
<reference evidence="6 7" key="1">
    <citation type="submission" date="2017-01" db="EMBL/GenBank/DDBJ databases">
        <title>Genome sequencing of Arcobacter sp. LPB0137.</title>
        <authorList>
            <person name="Lee G.-W."/>
            <person name="Yi H."/>
        </authorList>
    </citation>
    <scope>NUCLEOTIDE SEQUENCE [LARGE SCALE GENOMIC DNA]</scope>
    <source>
        <strain evidence="6 7">LPB0137</strain>
    </source>
</reference>
<evidence type="ECO:0000259" key="4">
    <source>
        <dbReference type="PROSITE" id="PS50110"/>
    </source>
</evidence>